<dbReference type="PIRSF" id="PIRSF000862">
    <property type="entry name" value="Steryl_ester_lip"/>
    <property type="match status" value="1"/>
</dbReference>
<dbReference type="PANTHER" id="PTHR11005">
    <property type="entry name" value="LYSOSOMAL ACID LIPASE-RELATED"/>
    <property type="match status" value="1"/>
</dbReference>
<evidence type="ECO:0000256" key="3">
    <source>
        <dbReference type="PIRSR" id="PIRSR000862-1"/>
    </source>
</evidence>
<dbReference type="FunCoup" id="A0A6J2YCX3">
    <property type="interactions" value="84"/>
</dbReference>
<dbReference type="KEGG" id="soy:115886110"/>
<feature type="chain" id="PRO_5026978311" description="Lipase" evidence="4">
    <location>
        <begin position="26"/>
        <end position="426"/>
    </location>
</feature>
<accession>A0A6J2YCX3</accession>
<evidence type="ECO:0000256" key="4">
    <source>
        <dbReference type="SAM" id="SignalP"/>
    </source>
</evidence>
<dbReference type="SUPFAM" id="SSF53474">
    <property type="entry name" value="alpha/beta-Hydrolases"/>
    <property type="match status" value="1"/>
</dbReference>
<gene>
    <name evidence="7" type="primary">LOC115886110</name>
</gene>
<feature type="active site" description="Nucleophile" evidence="3">
    <location>
        <position position="196"/>
    </location>
</feature>
<dbReference type="InterPro" id="IPR006693">
    <property type="entry name" value="AB_hydrolase_lipase"/>
</dbReference>
<dbReference type="GO" id="GO:0016042">
    <property type="term" value="P:lipid catabolic process"/>
    <property type="evidence" value="ECO:0007669"/>
    <property type="project" value="UniProtKB-KW"/>
</dbReference>
<name>A0A6J2YCX3_SITOR</name>
<dbReference type="InParanoid" id="A0A6J2YCX3"/>
<dbReference type="RefSeq" id="XP_030761034.1">
    <property type="nucleotide sequence ID" value="XM_030905174.1"/>
</dbReference>
<keyword evidence="2" id="KW-0442">Lipid degradation</keyword>
<sequence length="426" mass="48176">MVLRPRCSGTTSVVLLVCWVRAVQAFTLVEFLVGPKIGTTDGGGGSVSPKSVPISPAQELVNGYGYPFEEHEAVSEDGYILSLHRIPRSKSTDKIRKLRRPVALFQHGLLASSDAFLFKGPEHDLPYLLADAGYDVWLANMRGNFYSSKHQTLDATKDSEYWRFSLHEVGFYDLPAMIDYILNKTKENSLYYLGHSVGSSAALILGSLRPEYNSKIKLHIALAPLVYVLHDISLPHKLVQQTWTSLQNTIISDDILNVFPRRKYFSQFLDAMCSDGMPTQILCLLMTFSFVGVDVEQFNTTYIHNLVSYYPAGASVYLISHAAQIYFEGKFRSLDYQDQSINFRKYNSIPPVYNLSLVNHPVSLHYGEGDYLVTAEDIKYTNLQLPNSVGIFKVPFRSFNHIDFMVGSKAKELLYKELVLLMNKYK</sequence>
<reference evidence="7" key="1">
    <citation type="submission" date="2025-08" db="UniProtKB">
        <authorList>
            <consortium name="RefSeq"/>
        </authorList>
    </citation>
    <scope>IDENTIFICATION</scope>
    <source>
        <tissue evidence="7">Gonads</tissue>
    </source>
</reference>
<proteinExistence type="inferred from homology"/>
<feature type="active site" description="Charge relay system" evidence="3">
    <location>
        <position position="401"/>
    </location>
</feature>
<evidence type="ECO:0000256" key="1">
    <source>
        <dbReference type="ARBA" id="ARBA00010701"/>
    </source>
</evidence>
<feature type="domain" description="Partial AB-hydrolase lipase" evidence="5">
    <location>
        <begin position="58"/>
        <end position="118"/>
    </location>
</feature>
<dbReference type="InterPro" id="IPR025483">
    <property type="entry name" value="Lipase_euk"/>
</dbReference>
<dbReference type="AlphaFoldDB" id="A0A6J2YCX3"/>
<feature type="signal peptide" evidence="4">
    <location>
        <begin position="1"/>
        <end position="25"/>
    </location>
</feature>
<evidence type="ECO:0000313" key="6">
    <source>
        <dbReference type="Proteomes" id="UP000504635"/>
    </source>
</evidence>
<keyword evidence="2" id="KW-0443">Lipid metabolism</keyword>
<evidence type="ECO:0000259" key="5">
    <source>
        <dbReference type="Pfam" id="PF04083"/>
    </source>
</evidence>
<comment type="similarity">
    <text evidence="1 2">Belongs to the AB hydrolase superfamily. Lipase family.</text>
</comment>
<keyword evidence="2" id="KW-0378">Hydrolase</keyword>
<dbReference type="InterPro" id="IPR029058">
    <property type="entry name" value="AB_hydrolase_fold"/>
</dbReference>
<keyword evidence="4" id="KW-0732">Signal</keyword>
<evidence type="ECO:0000313" key="7">
    <source>
        <dbReference type="RefSeq" id="XP_030761034.1"/>
    </source>
</evidence>
<organism evidence="6 7">
    <name type="scientific">Sitophilus oryzae</name>
    <name type="common">Rice weevil</name>
    <name type="synonym">Curculio oryzae</name>
    <dbReference type="NCBI Taxonomy" id="7048"/>
    <lineage>
        <taxon>Eukaryota</taxon>
        <taxon>Metazoa</taxon>
        <taxon>Ecdysozoa</taxon>
        <taxon>Arthropoda</taxon>
        <taxon>Hexapoda</taxon>
        <taxon>Insecta</taxon>
        <taxon>Pterygota</taxon>
        <taxon>Neoptera</taxon>
        <taxon>Endopterygota</taxon>
        <taxon>Coleoptera</taxon>
        <taxon>Polyphaga</taxon>
        <taxon>Cucujiformia</taxon>
        <taxon>Curculionidae</taxon>
        <taxon>Dryophthorinae</taxon>
        <taxon>Sitophilus</taxon>
    </lineage>
</organism>
<keyword evidence="6" id="KW-1185">Reference proteome</keyword>
<dbReference type="GO" id="GO:0016788">
    <property type="term" value="F:hydrolase activity, acting on ester bonds"/>
    <property type="evidence" value="ECO:0007669"/>
    <property type="project" value="InterPro"/>
</dbReference>
<dbReference type="FunFam" id="3.40.50.1820:FF:000179">
    <property type="entry name" value="Lipase"/>
    <property type="match status" value="1"/>
</dbReference>
<dbReference type="OrthoDB" id="9974421at2759"/>
<evidence type="ECO:0000256" key="2">
    <source>
        <dbReference type="PIRNR" id="PIRNR000862"/>
    </source>
</evidence>
<dbReference type="Proteomes" id="UP000504635">
    <property type="component" value="Unplaced"/>
</dbReference>
<dbReference type="Gene3D" id="3.40.50.1820">
    <property type="entry name" value="alpha/beta hydrolase"/>
    <property type="match status" value="1"/>
</dbReference>
<feature type="active site" description="Charge relay system" evidence="3">
    <location>
        <position position="370"/>
    </location>
</feature>
<dbReference type="Pfam" id="PF04083">
    <property type="entry name" value="Abhydro_lipase"/>
    <property type="match status" value="1"/>
</dbReference>
<protein>
    <recommendedName>
        <fullName evidence="2">Lipase</fullName>
    </recommendedName>
</protein>
<dbReference type="GeneID" id="115886110"/>